<dbReference type="STRING" id="215250.A0A316YJB1"/>
<protein>
    <recommendedName>
        <fullName evidence="17">Cyclophilin-like protein</fullName>
    </recommendedName>
</protein>
<dbReference type="GO" id="GO:0061630">
    <property type="term" value="F:ubiquitin protein ligase activity"/>
    <property type="evidence" value="ECO:0007669"/>
    <property type="project" value="UniProtKB-EC"/>
</dbReference>
<dbReference type="InterPro" id="IPR013083">
    <property type="entry name" value="Znf_RING/FYVE/PHD"/>
</dbReference>
<dbReference type="SMART" id="SM00504">
    <property type="entry name" value="Ubox"/>
    <property type="match status" value="1"/>
</dbReference>
<evidence type="ECO:0000256" key="10">
    <source>
        <dbReference type="ARBA" id="ARBA00023235"/>
    </source>
</evidence>
<dbReference type="GO" id="GO:0003755">
    <property type="term" value="F:peptidyl-prolyl cis-trans isomerase activity"/>
    <property type="evidence" value="ECO:0007669"/>
    <property type="project" value="UniProtKB-KW"/>
</dbReference>
<dbReference type="InterPro" id="IPR044666">
    <property type="entry name" value="Cyclophilin_A-like"/>
</dbReference>
<evidence type="ECO:0000256" key="2">
    <source>
        <dbReference type="ARBA" id="ARBA00000971"/>
    </source>
</evidence>
<comment type="function">
    <text evidence="3">May catalyze the cis-trans isomerization of proline imidic peptide bonds in oligopeptides thereby assisting the folding of proteins. May also function as a chaperone, playing a role in intracellular transport of proteins. May also have a protein ubiquitin ligase activity acting as an E3 ubiquitin protein ligase or as a ubiquitin-ubiquitin ligase promoting elongation of ubiquitin chains on proteins.</text>
</comment>
<dbReference type="PRINTS" id="PR00153">
    <property type="entry name" value="CSAPPISMRASE"/>
</dbReference>
<evidence type="ECO:0008006" key="17">
    <source>
        <dbReference type="Google" id="ProtNLM"/>
    </source>
</evidence>
<reference evidence="15 16" key="1">
    <citation type="journal article" date="2018" name="Mol. Biol. Evol.">
        <title>Broad Genomic Sampling Reveals a Smut Pathogenic Ancestry of the Fungal Clade Ustilaginomycotina.</title>
        <authorList>
            <person name="Kijpornyongpan T."/>
            <person name="Mondo S.J."/>
            <person name="Barry K."/>
            <person name="Sandor L."/>
            <person name="Lee J."/>
            <person name="Lipzen A."/>
            <person name="Pangilinan J."/>
            <person name="LaButti K."/>
            <person name="Hainaut M."/>
            <person name="Henrissat B."/>
            <person name="Grigoriev I.V."/>
            <person name="Spatafora J.W."/>
            <person name="Aime M.C."/>
        </authorList>
    </citation>
    <scope>NUCLEOTIDE SEQUENCE [LARGE SCALE GENOMIC DNA]</scope>
    <source>
        <strain evidence="15 16">MCA 4198</strain>
    </source>
</reference>
<sequence length="587" mass="64716">MGHGNSDRLYVTHEELSGVHGTHTASGGTRLKASDVGFQRLPFDCCALSLQPWTNPVCSRSEGTVFELTNVIPFLKKYGVNPATGSKLEAADLVRLHFHKNENAKYHDPVSFKEFNEHSHIVAIKTSGNVFTYETISQLNIKAKHLRDLVDDTPFTKKDLITLQDPHNVSGRDISQLHHLNKGLKLTAADGKEDTDEVNAAATGSASKILSQLRKEKEGVTEAKEEGSSSQRKEVVEAPAEMPKAKVPYNAAVGSTGMMAASFTSSGLDIQTKSERQLINEEEFMFDQVASGDGLPKKKGQTRGKTKGYVQLVTNFGSLNIELHVHAAPKTCYNFLSLCSQGKYDDTTFHRNIPGFMIQGGDPTGTGRGGESIWGPPGFRDEFDRAGAFRHTARGTLSMANKGPGTNGSQFFFSYREKLPHLDSKHTVFGRLLEDEEQGKKKPTTLDKLEAVPSEPGTDRPMRSIRILNALVLENPFDEYKTNLQRRLDRENMTEEERIKREEKRRKREDDRTTWLGTDLGSKGGDVHKRNDDLFDGIGPAKGGSRIGKYLQQKPTSATSVPSSDISAGTAAAKKRKGEGFGDFSSW</sequence>
<dbReference type="FunCoup" id="A0A316YJB1">
    <property type="interactions" value="509"/>
</dbReference>
<dbReference type="PROSITE" id="PS51698">
    <property type="entry name" value="U_BOX"/>
    <property type="match status" value="1"/>
</dbReference>
<organism evidence="15 16">
    <name type="scientific">Acaromyces ingoldii</name>
    <dbReference type="NCBI Taxonomy" id="215250"/>
    <lineage>
        <taxon>Eukaryota</taxon>
        <taxon>Fungi</taxon>
        <taxon>Dikarya</taxon>
        <taxon>Basidiomycota</taxon>
        <taxon>Ustilaginomycotina</taxon>
        <taxon>Exobasidiomycetes</taxon>
        <taxon>Exobasidiales</taxon>
        <taxon>Cryptobasidiaceae</taxon>
        <taxon>Acaromyces</taxon>
    </lineage>
</organism>
<dbReference type="GO" id="GO:0071013">
    <property type="term" value="C:catalytic step 2 spliceosome"/>
    <property type="evidence" value="ECO:0007669"/>
    <property type="project" value="TreeGrafter"/>
</dbReference>
<dbReference type="InterPro" id="IPR026951">
    <property type="entry name" value="PPIL2_U-box_dom"/>
</dbReference>
<dbReference type="GeneID" id="37047048"/>
<evidence type="ECO:0000256" key="11">
    <source>
        <dbReference type="ARBA" id="ARBA00023242"/>
    </source>
</evidence>
<feature type="compositionally biased region" description="Basic and acidic residues" evidence="12">
    <location>
        <begin position="213"/>
        <end position="236"/>
    </location>
</feature>
<dbReference type="Pfam" id="PF00160">
    <property type="entry name" value="Pro_isomerase"/>
    <property type="match status" value="1"/>
</dbReference>
<keyword evidence="9" id="KW-0697">Rotamase</keyword>
<evidence type="ECO:0000256" key="3">
    <source>
        <dbReference type="ARBA" id="ARBA00003697"/>
    </source>
</evidence>
<feature type="domain" description="PPIase cyclophilin-type" evidence="13">
    <location>
        <begin position="317"/>
        <end position="472"/>
    </location>
</feature>
<dbReference type="CDD" id="cd16663">
    <property type="entry name" value="RING-Ubox_PPIL2"/>
    <property type="match status" value="1"/>
</dbReference>
<dbReference type="FunFam" id="2.40.100.10:FF:000014">
    <property type="entry name" value="Peptidyl-prolyl cis-trans isomerase cyp65"/>
    <property type="match status" value="1"/>
</dbReference>
<dbReference type="Proteomes" id="UP000245768">
    <property type="component" value="Unassembled WGS sequence"/>
</dbReference>
<evidence type="ECO:0000256" key="7">
    <source>
        <dbReference type="ARBA" id="ARBA00022679"/>
    </source>
</evidence>
<dbReference type="AlphaFoldDB" id="A0A316YJB1"/>
<dbReference type="PROSITE" id="PS00170">
    <property type="entry name" value="CSA_PPIASE_1"/>
    <property type="match status" value="1"/>
</dbReference>
<gene>
    <name evidence="15" type="ORF">FA10DRAFT_302527</name>
</gene>
<feature type="compositionally biased region" description="Polar residues" evidence="12">
    <location>
        <begin position="553"/>
        <end position="567"/>
    </location>
</feature>
<dbReference type="InParanoid" id="A0A316YJB1"/>
<evidence type="ECO:0000256" key="6">
    <source>
        <dbReference type="ARBA" id="ARBA00007930"/>
    </source>
</evidence>
<dbReference type="GO" id="GO:0000209">
    <property type="term" value="P:protein polyubiquitination"/>
    <property type="evidence" value="ECO:0007669"/>
    <property type="project" value="TreeGrafter"/>
</dbReference>
<dbReference type="PANTHER" id="PTHR45625:SF1">
    <property type="entry name" value="RING-TYPE E3 UBIQUITIN-PROTEIN LIGASE PPIL2"/>
    <property type="match status" value="1"/>
</dbReference>
<feature type="region of interest" description="Disordered" evidence="12">
    <location>
        <begin position="212"/>
        <end position="239"/>
    </location>
</feature>
<feature type="domain" description="U-box" evidence="14">
    <location>
        <begin position="39"/>
        <end position="113"/>
    </location>
</feature>
<dbReference type="OrthoDB" id="407558at2759"/>
<dbReference type="Gene3D" id="2.40.100.10">
    <property type="entry name" value="Cyclophilin-like"/>
    <property type="match status" value="1"/>
</dbReference>
<keyword evidence="11" id="KW-0539">Nucleus</keyword>
<comment type="subcellular location">
    <subcellularLocation>
        <location evidence="4">Nucleus</location>
    </subcellularLocation>
</comment>
<dbReference type="PANTHER" id="PTHR45625">
    <property type="entry name" value="PEPTIDYL-PROLYL CIS-TRANS ISOMERASE-RELATED"/>
    <property type="match status" value="1"/>
</dbReference>
<feature type="region of interest" description="Disordered" evidence="12">
    <location>
        <begin position="538"/>
        <end position="587"/>
    </location>
</feature>
<keyword evidence="10" id="KW-0413">Isomerase</keyword>
<keyword evidence="7" id="KW-0808">Transferase</keyword>
<evidence type="ECO:0000259" key="13">
    <source>
        <dbReference type="PROSITE" id="PS50072"/>
    </source>
</evidence>
<dbReference type="PROSITE" id="PS50072">
    <property type="entry name" value="CSA_PPIASE_2"/>
    <property type="match status" value="1"/>
</dbReference>
<dbReference type="InterPro" id="IPR029000">
    <property type="entry name" value="Cyclophilin-like_dom_sf"/>
</dbReference>
<evidence type="ECO:0000256" key="4">
    <source>
        <dbReference type="ARBA" id="ARBA00004123"/>
    </source>
</evidence>
<dbReference type="InterPro" id="IPR020892">
    <property type="entry name" value="Cyclophilin-type_PPIase_CS"/>
</dbReference>
<evidence type="ECO:0000256" key="12">
    <source>
        <dbReference type="SAM" id="MobiDB-lite"/>
    </source>
</evidence>
<dbReference type="RefSeq" id="XP_025376354.1">
    <property type="nucleotide sequence ID" value="XM_025525132.1"/>
</dbReference>
<keyword evidence="16" id="KW-1185">Reference proteome</keyword>
<dbReference type="EMBL" id="KZ819637">
    <property type="protein sequence ID" value="PWN89156.1"/>
    <property type="molecule type" value="Genomic_DNA"/>
</dbReference>
<evidence type="ECO:0000256" key="8">
    <source>
        <dbReference type="ARBA" id="ARBA00022786"/>
    </source>
</evidence>
<dbReference type="Gene3D" id="3.30.40.10">
    <property type="entry name" value="Zinc/RING finger domain, C3HC4 (zinc finger)"/>
    <property type="match status" value="1"/>
</dbReference>
<dbReference type="FunFam" id="3.30.40.10:FF:000079">
    <property type="entry name" value="Peptidyl-prolyl cis-trans isomerase 2"/>
    <property type="match status" value="1"/>
</dbReference>
<feature type="region of interest" description="Disordered" evidence="12">
    <location>
        <begin position="490"/>
        <end position="512"/>
    </location>
</feature>
<evidence type="ECO:0000256" key="5">
    <source>
        <dbReference type="ARBA" id="ARBA00004906"/>
    </source>
</evidence>
<proteinExistence type="inferred from homology"/>
<dbReference type="InterPro" id="IPR002130">
    <property type="entry name" value="Cyclophilin-type_PPIase_dom"/>
</dbReference>
<comment type="pathway">
    <text evidence="5">Protein modification; protein ubiquitination.</text>
</comment>
<dbReference type="Pfam" id="PF04641">
    <property type="entry name" value="Rtf2"/>
    <property type="match status" value="1"/>
</dbReference>
<comment type="similarity">
    <text evidence="6">Belongs to the cyclophilin-type PPIase family. PPIL2 subfamily.</text>
</comment>
<dbReference type="InterPro" id="IPR003613">
    <property type="entry name" value="Ubox_domain"/>
</dbReference>
<comment type="catalytic activity">
    <reaction evidence="2">
        <text>[protein]-peptidylproline (omega=180) = [protein]-peptidylproline (omega=0)</text>
        <dbReference type="Rhea" id="RHEA:16237"/>
        <dbReference type="Rhea" id="RHEA-COMP:10747"/>
        <dbReference type="Rhea" id="RHEA-COMP:10748"/>
        <dbReference type="ChEBI" id="CHEBI:83833"/>
        <dbReference type="ChEBI" id="CHEBI:83834"/>
        <dbReference type="EC" id="5.2.1.8"/>
    </reaction>
</comment>
<dbReference type="SUPFAM" id="SSF57850">
    <property type="entry name" value="RING/U-box"/>
    <property type="match status" value="1"/>
</dbReference>
<accession>A0A316YJB1</accession>
<evidence type="ECO:0000256" key="1">
    <source>
        <dbReference type="ARBA" id="ARBA00000900"/>
    </source>
</evidence>
<name>A0A316YJB1_9BASI</name>
<evidence type="ECO:0000256" key="9">
    <source>
        <dbReference type="ARBA" id="ARBA00023110"/>
    </source>
</evidence>
<dbReference type="GO" id="GO:0006457">
    <property type="term" value="P:protein folding"/>
    <property type="evidence" value="ECO:0007669"/>
    <property type="project" value="InterPro"/>
</dbReference>
<dbReference type="SUPFAM" id="SSF50891">
    <property type="entry name" value="Cyclophilin-like"/>
    <property type="match status" value="1"/>
</dbReference>
<comment type="catalytic activity">
    <reaction evidence="1">
        <text>S-ubiquitinyl-[E2 ubiquitin-conjugating enzyme]-L-cysteine + [acceptor protein]-L-lysine = [E2 ubiquitin-conjugating enzyme]-L-cysteine + N(6)-ubiquitinyl-[acceptor protein]-L-lysine.</text>
        <dbReference type="EC" id="2.3.2.27"/>
    </reaction>
</comment>
<evidence type="ECO:0000313" key="16">
    <source>
        <dbReference type="Proteomes" id="UP000245768"/>
    </source>
</evidence>
<evidence type="ECO:0000259" key="14">
    <source>
        <dbReference type="PROSITE" id="PS51698"/>
    </source>
</evidence>
<evidence type="ECO:0000313" key="15">
    <source>
        <dbReference type="EMBL" id="PWN89156.1"/>
    </source>
</evidence>
<keyword evidence="8" id="KW-0833">Ubl conjugation pathway</keyword>